<evidence type="ECO:0000313" key="4">
    <source>
        <dbReference type="Proteomes" id="UP000622166"/>
    </source>
</evidence>
<proteinExistence type="predicted"/>
<dbReference type="GO" id="GO:0008270">
    <property type="term" value="F:zinc ion binding"/>
    <property type="evidence" value="ECO:0007669"/>
    <property type="project" value="InterPro"/>
</dbReference>
<accession>A0A918PPC7</accession>
<reference evidence="3" key="2">
    <citation type="submission" date="2020-09" db="EMBL/GenBank/DDBJ databases">
        <authorList>
            <person name="Sun Q."/>
            <person name="Ohkuma M."/>
        </authorList>
    </citation>
    <scope>NUCLEOTIDE SEQUENCE</scope>
    <source>
        <strain evidence="3">JCM 4815</strain>
    </source>
</reference>
<feature type="region of interest" description="Disordered" evidence="1">
    <location>
        <begin position="1"/>
        <end position="31"/>
    </location>
</feature>
<dbReference type="Pfam" id="PF00246">
    <property type="entry name" value="Peptidase_M14"/>
    <property type="match status" value="1"/>
</dbReference>
<feature type="compositionally biased region" description="Pro residues" evidence="1">
    <location>
        <begin position="17"/>
        <end position="31"/>
    </location>
</feature>
<dbReference type="EMBL" id="BMVW01000008">
    <property type="protein sequence ID" value="GGZ18139.1"/>
    <property type="molecule type" value="Genomic_DNA"/>
</dbReference>
<evidence type="ECO:0000313" key="3">
    <source>
        <dbReference type="EMBL" id="GGZ18139.1"/>
    </source>
</evidence>
<sequence>MAATGPAPATALREPTAPSPAPTPAPGPGVPLPHLTAAGIYPTTGELVRYAEALTAARPGLLRLSTVGTSRAGRPLWLLSAGHGRRHVLTVAGAHSNEPVGGASAIRLAERFALDPAQLDALDCTWHFLLCLDPDGMSLAERHGRAFRGWRVERYYRHFYRQEFTCQPEFRPTGTRARAPLPESDVLVGLLDELRPAVQFSLHGIEVGGTFLQLTREVSGAARTFRELAGNLRIPVEHRPFDGVDWFVEGPGVLVLSGTEAGTEPSDERDASGFLSEVTWTYAMRHGTVTAVIEAPMWAADAVGDPRRTAAPEEHIARVSRTLLQRGEQVEAALGTAPRPRVPDGLLPYDAAGRELLGVGPAIVHTWKSYLADGLGGVGLATTVGNSVSLDIAARRIPLRAAAMLRQALGDPPADPAAASALDDLVRRWCRELETSFGARWLPVRRQTALHAHAMLRLAGLLLGPGTREGAR</sequence>
<feature type="domain" description="Peptidase M14" evidence="2">
    <location>
        <begin position="48"/>
        <end position="155"/>
    </location>
</feature>
<protein>
    <submittedName>
        <fullName evidence="3">Hydroxylacyl-CoA dehydrogenase</fullName>
    </submittedName>
</protein>
<dbReference type="Proteomes" id="UP000622166">
    <property type="component" value="Unassembled WGS sequence"/>
</dbReference>
<dbReference type="SUPFAM" id="SSF53187">
    <property type="entry name" value="Zn-dependent exopeptidases"/>
    <property type="match status" value="1"/>
</dbReference>
<comment type="caution">
    <text evidence="3">The sequence shown here is derived from an EMBL/GenBank/DDBJ whole genome shotgun (WGS) entry which is preliminary data.</text>
</comment>
<dbReference type="InterPro" id="IPR000834">
    <property type="entry name" value="Peptidase_M14"/>
</dbReference>
<evidence type="ECO:0000259" key="2">
    <source>
        <dbReference type="Pfam" id="PF00246"/>
    </source>
</evidence>
<reference evidence="3" key="1">
    <citation type="journal article" date="2014" name="Int. J. Syst. Evol. Microbiol.">
        <title>Complete genome sequence of Corynebacterium casei LMG S-19264T (=DSM 44701T), isolated from a smear-ripened cheese.</title>
        <authorList>
            <consortium name="US DOE Joint Genome Institute (JGI-PGF)"/>
            <person name="Walter F."/>
            <person name="Albersmeier A."/>
            <person name="Kalinowski J."/>
            <person name="Ruckert C."/>
        </authorList>
    </citation>
    <scope>NUCLEOTIDE SEQUENCE</scope>
    <source>
        <strain evidence="3">JCM 4815</strain>
    </source>
</reference>
<evidence type="ECO:0000256" key="1">
    <source>
        <dbReference type="SAM" id="MobiDB-lite"/>
    </source>
</evidence>
<organism evidence="3 4">
    <name type="scientific">Streptomyces poonensis</name>
    <dbReference type="NCBI Taxonomy" id="68255"/>
    <lineage>
        <taxon>Bacteria</taxon>
        <taxon>Bacillati</taxon>
        <taxon>Actinomycetota</taxon>
        <taxon>Actinomycetes</taxon>
        <taxon>Kitasatosporales</taxon>
        <taxon>Streptomycetaceae</taxon>
        <taxon>Streptomyces</taxon>
    </lineage>
</organism>
<gene>
    <name evidence="3" type="ORF">GCM10010365_42840</name>
</gene>
<keyword evidence="4" id="KW-1185">Reference proteome</keyword>
<dbReference type="GO" id="GO:0004181">
    <property type="term" value="F:metallocarboxypeptidase activity"/>
    <property type="evidence" value="ECO:0007669"/>
    <property type="project" value="InterPro"/>
</dbReference>
<dbReference type="Gene3D" id="3.40.630.10">
    <property type="entry name" value="Zn peptidases"/>
    <property type="match status" value="1"/>
</dbReference>
<dbReference type="GO" id="GO:0006508">
    <property type="term" value="P:proteolysis"/>
    <property type="evidence" value="ECO:0007669"/>
    <property type="project" value="InterPro"/>
</dbReference>
<name>A0A918PPC7_9ACTN</name>
<dbReference type="AlphaFoldDB" id="A0A918PPC7"/>